<name>A0A0E3JQG6_CLOSL</name>
<dbReference type="InterPro" id="IPR036890">
    <property type="entry name" value="HATPase_C_sf"/>
</dbReference>
<sequence>MPIKVAYYIQNQLLTIYVENKINNNLKVVSSTGIGLKTCKKIMERHNGQITEEDYFFRFEKNMNRTFL</sequence>
<keyword evidence="2" id="KW-1185">Reference proteome</keyword>
<keyword evidence="1" id="KW-0808">Transferase</keyword>
<dbReference type="KEGG" id="csq:CSCA_3779"/>
<protein>
    <submittedName>
        <fullName evidence="1">Histidine kinase</fullName>
    </submittedName>
</protein>
<dbReference type="EMBL" id="CP009933">
    <property type="protein sequence ID" value="AKA70904.1"/>
    <property type="molecule type" value="Genomic_DNA"/>
</dbReference>
<accession>A0A0E3JQG6</accession>
<reference evidence="1 2" key="1">
    <citation type="journal article" date="2015" name="J. Biotechnol.">
        <title>Complete genome sequence of a malodorant-producing acetogen, Clostridium scatologenes ATCC 25775(T).</title>
        <authorList>
            <person name="Zhu Z."/>
            <person name="Guo T."/>
            <person name="Zheng H."/>
            <person name="Song T."/>
            <person name="Ouyang P."/>
            <person name="Xie J."/>
        </authorList>
    </citation>
    <scope>NUCLEOTIDE SEQUENCE [LARGE SCALE GENOMIC DNA]</scope>
    <source>
        <strain evidence="1 2">ATCC 25775</strain>
    </source>
</reference>
<dbReference type="HOGENOM" id="CLU_2786590_0_0_9"/>
<dbReference type="Gene3D" id="3.30.565.10">
    <property type="entry name" value="Histidine kinase-like ATPase, C-terminal domain"/>
    <property type="match status" value="1"/>
</dbReference>
<evidence type="ECO:0000313" key="1">
    <source>
        <dbReference type="EMBL" id="AKA70904.1"/>
    </source>
</evidence>
<organism evidence="1 2">
    <name type="scientific">Clostridium scatologenes</name>
    <dbReference type="NCBI Taxonomy" id="1548"/>
    <lineage>
        <taxon>Bacteria</taxon>
        <taxon>Bacillati</taxon>
        <taxon>Bacillota</taxon>
        <taxon>Clostridia</taxon>
        <taxon>Eubacteriales</taxon>
        <taxon>Clostridiaceae</taxon>
        <taxon>Clostridium</taxon>
    </lineage>
</organism>
<dbReference type="GO" id="GO:0016301">
    <property type="term" value="F:kinase activity"/>
    <property type="evidence" value="ECO:0007669"/>
    <property type="project" value="UniProtKB-KW"/>
</dbReference>
<proteinExistence type="predicted"/>
<gene>
    <name evidence="1" type="ORF">CSCA_3779</name>
</gene>
<dbReference type="Proteomes" id="UP000033115">
    <property type="component" value="Chromosome"/>
</dbReference>
<evidence type="ECO:0000313" key="2">
    <source>
        <dbReference type="Proteomes" id="UP000033115"/>
    </source>
</evidence>
<dbReference type="RefSeq" id="WP_052712596.1">
    <property type="nucleotide sequence ID" value="NZ_CP009933.1"/>
</dbReference>
<dbReference type="AlphaFoldDB" id="A0A0E3JQG6"/>
<dbReference type="SUPFAM" id="SSF55874">
    <property type="entry name" value="ATPase domain of HSP90 chaperone/DNA topoisomerase II/histidine kinase"/>
    <property type="match status" value="1"/>
</dbReference>
<keyword evidence="1" id="KW-0418">Kinase</keyword>